<name>A0ABZ1CMN0_9PROT</name>
<evidence type="ECO:0000256" key="1">
    <source>
        <dbReference type="SAM" id="Phobius"/>
    </source>
</evidence>
<accession>A0ABZ1CMN0</accession>
<dbReference type="RefSeq" id="WP_324780987.1">
    <property type="nucleotide sequence ID" value="NZ_CP141769.1"/>
</dbReference>
<organism evidence="2 3">
    <name type="scientific">Thiobacillus sedimenti</name>
    <dbReference type="NCBI Taxonomy" id="3110231"/>
    <lineage>
        <taxon>Bacteria</taxon>
        <taxon>Pseudomonadati</taxon>
        <taxon>Pseudomonadota</taxon>
        <taxon>Betaproteobacteria</taxon>
        <taxon>Nitrosomonadales</taxon>
        <taxon>Thiobacillaceae</taxon>
        <taxon>Thiobacillus</taxon>
    </lineage>
</organism>
<reference evidence="2 3" key="1">
    <citation type="submission" date="2023-12" db="EMBL/GenBank/DDBJ databases">
        <title>Thiobacillus sedimentum sp. nov., a chemolithoautotrophic sulfur-oxidizing bacterium isolated from freshwater sediment.</title>
        <authorList>
            <person name="Luo J."/>
            <person name="Dai C."/>
        </authorList>
    </citation>
    <scope>NUCLEOTIDE SEQUENCE [LARGE SCALE GENOMIC DNA]</scope>
    <source>
        <strain evidence="2 3">SCUT-2</strain>
    </source>
</reference>
<keyword evidence="1" id="KW-0472">Membrane</keyword>
<protein>
    <recommendedName>
        <fullName evidence="4">DUF304 domain-containing protein</fullName>
    </recommendedName>
</protein>
<evidence type="ECO:0000313" key="2">
    <source>
        <dbReference type="EMBL" id="WRS40459.1"/>
    </source>
</evidence>
<dbReference type="EMBL" id="CP141769">
    <property type="protein sequence ID" value="WRS40459.1"/>
    <property type="molecule type" value="Genomic_DNA"/>
</dbReference>
<keyword evidence="1" id="KW-0812">Transmembrane</keyword>
<evidence type="ECO:0000313" key="3">
    <source>
        <dbReference type="Proteomes" id="UP001334732"/>
    </source>
</evidence>
<keyword evidence="1" id="KW-1133">Transmembrane helix</keyword>
<feature type="transmembrane region" description="Helical" evidence="1">
    <location>
        <begin position="49"/>
        <end position="68"/>
    </location>
</feature>
<keyword evidence="3" id="KW-1185">Reference proteome</keyword>
<dbReference type="Proteomes" id="UP001334732">
    <property type="component" value="Chromosome"/>
</dbReference>
<proteinExistence type="predicted"/>
<gene>
    <name evidence="2" type="ORF">VA613_06175</name>
</gene>
<sequence>MKPFSTDGEWGTLLPYSRGLRMHIPSWVALILALPLLVFAAAGIFAHSIVVQLLFGVPGLLFLALWGMTRRHSKKFGTVRINQNTKVAIFTERDGTETSVQLQRFLSIKIQKVIKLHTYSWMAVLCGESGHLILETDFSFQNSLIKRIAPIGNWLGIPIEVSTEEVNFLDWLSTPDFRTNPYPSRNACLTNHSSGTR</sequence>
<feature type="transmembrane region" description="Helical" evidence="1">
    <location>
        <begin position="24"/>
        <end position="43"/>
    </location>
</feature>
<evidence type="ECO:0008006" key="4">
    <source>
        <dbReference type="Google" id="ProtNLM"/>
    </source>
</evidence>